<feature type="region of interest" description="Disordered" evidence="3">
    <location>
        <begin position="240"/>
        <end position="288"/>
    </location>
</feature>
<gene>
    <name evidence="5" type="ORF">C6N75_06680</name>
</gene>
<dbReference type="InterPro" id="IPR006558">
    <property type="entry name" value="LamG-like"/>
</dbReference>
<dbReference type="NCBIfam" id="NF033679">
    <property type="entry name" value="DNRLRE_dom"/>
    <property type="match status" value="1"/>
</dbReference>
<feature type="region of interest" description="Disordered" evidence="3">
    <location>
        <begin position="24"/>
        <end position="44"/>
    </location>
</feature>
<feature type="compositionally biased region" description="Polar residues" evidence="3">
    <location>
        <begin position="27"/>
        <end position="39"/>
    </location>
</feature>
<accession>A0A2S9PZX3</accession>
<reference evidence="5 6" key="1">
    <citation type="submission" date="2018-03" db="EMBL/GenBank/DDBJ databases">
        <title>Novel Streptomyces sp. from soil.</title>
        <authorList>
            <person name="Tan G.Y.A."/>
            <person name="Lee Z.Y."/>
        </authorList>
    </citation>
    <scope>NUCLEOTIDE SEQUENCE [LARGE SCALE GENOMIC DNA]</scope>
    <source>
        <strain evidence="5 6">ST5x</strain>
    </source>
</reference>
<evidence type="ECO:0000313" key="5">
    <source>
        <dbReference type="EMBL" id="PRH79980.1"/>
    </source>
</evidence>
<dbReference type="GO" id="GO:0006955">
    <property type="term" value="P:immune response"/>
    <property type="evidence" value="ECO:0007669"/>
    <property type="project" value="InterPro"/>
</dbReference>
<dbReference type="PANTHER" id="PTHR46943">
    <property type="entry name" value="PENTRAXIN-RELATED PROTEIN PTX3"/>
    <property type="match status" value="1"/>
</dbReference>
<protein>
    <recommendedName>
        <fullName evidence="4">LamG-like jellyroll fold domain-containing protein</fullName>
    </recommendedName>
</protein>
<keyword evidence="6" id="KW-1185">Reference proteome</keyword>
<keyword evidence="1" id="KW-0732">Signal</keyword>
<organism evidence="5 6">
    <name type="scientific">Streptomyces solincola</name>
    <dbReference type="NCBI Taxonomy" id="2100817"/>
    <lineage>
        <taxon>Bacteria</taxon>
        <taxon>Bacillati</taxon>
        <taxon>Actinomycetota</taxon>
        <taxon>Actinomycetes</taxon>
        <taxon>Kitasatosporales</taxon>
        <taxon>Streptomycetaceae</taxon>
        <taxon>Streptomyces</taxon>
    </lineage>
</organism>
<dbReference type="Pfam" id="PF13385">
    <property type="entry name" value="Laminin_G_3"/>
    <property type="match status" value="3"/>
</dbReference>
<keyword evidence="2" id="KW-1015">Disulfide bond</keyword>
<feature type="domain" description="LamG-like jellyroll fold" evidence="4">
    <location>
        <begin position="796"/>
        <end position="938"/>
    </location>
</feature>
<dbReference type="InterPro" id="IPR042837">
    <property type="entry name" value="PTX3"/>
</dbReference>
<evidence type="ECO:0000259" key="4">
    <source>
        <dbReference type="SMART" id="SM00560"/>
    </source>
</evidence>
<feature type="domain" description="LamG-like jellyroll fold" evidence="4">
    <location>
        <begin position="1017"/>
        <end position="1160"/>
    </location>
</feature>
<dbReference type="EMBL" id="PVLV01000088">
    <property type="protein sequence ID" value="PRH79980.1"/>
    <property type="molecule type" value="Genomic_DNA"/>
</dbReference>
<evidence type="ECO:0000256" key="3">
    <source>
        <dbReference type="SAM" id="MobiDB-lite"/>
    </source>
</evidence>
<evidence type="ECO:0000313" key="6">
    <source>
        <dbReference type="Proteomes" id="UP000239322"/>
    </source>
</evidence>
<feature type="domain" description="LamG-like jellyroll fold" evidence="4">
    <location>
        <begin position="1238"/>
        <end position="1404"/>
    </location>
</feature>
<dbReference type="Proteomes" id="UP000239322">
    <property type="component" value="Unassembled WGS sequence"/>
</dbReference>
<dbReference type="SMART" id="SM00560">
    <property type="entry name" value="LamGL"/>
    <property type="match status" value="3"/>
</dbReference>
<evidence type="ECO:0000256" key="1">
    <source>
        <dbReference type="ARBA" id="ARBA00022729"/>
    </source>
</evidence>
<dbReference type="OrthoDB" id="176279at2"/>
<sequence>MRAAGVVLGIAVTLGTVPSTVGHAAQASVTPPQRGTATQPEAPGELTEAAAMAKAARTGEPVEITALRAETREVFATGDGNLEAREYLRPVWTRADGVWKHVDTDLVTTHEGTVAPTASTVEMEFSGGGSAPLVRMERAGRELSLSWPTPLPEPHLEGPTATYPSVLPDVDLRMTAQEDGYTQLLVVKTAQAAANPELAELRLELSARKLDVQVTDEGGLRAVDPGAQSAVFEAPKPVMWDSSPGPGSETPVQPGKAVAKRSTASVQRGPETTPLAGDEPGAGESGKLAPVGVEVPAGQNELVLRPDADVLSSDDTTYPVYIDPQWYTPRNTAWTMASKYWASAPQWKFNGDPDAGMGYCNWNYCAPHDTKRLFYQVPVSTFAGKSVLSAEFVVRNTWSASCSARSVELWQTKGISASTTWNSQNASGFWIKELASASFAHGFTGCTAKDAEFDVRSAVQSAANSKSSTMTFGLRAASESDGYAWKRFSDKAYLRVKYNRPPAQIAMSQLTMEYGGTCKTPAAAARVRSLGKIYANNVTDPDGDDVAVEFEAQWDAGDGKGTITRWKPARTSYKKSGSDFLLSLPASIPQNRQISWFVRSYDGAQHSPWSSSGSATGCYFVYDTSVPKAPAITSGDYPASDPEDPNDPWYDGVGKYGAFTLKAADNDVTTYWYGINGDPTSKNAVTTSAGAAKSIRLLPAKPGLSFVTARAFDQAGNGGEIRTYRFRVRAGQPERAVWELDEAAGATQAGGTSGARTATLYGGAANGVPGKQGTALHVDGSSGYAATDIPTVDTAGGFSVSAWVKLDKMPTDAAVVAAQPGNFSPGFELYYSLGYNRWVFNQYTSDTAGAPIVRAMAPQAGGATANTWTHLVGVHDNASKQLLLYVNGVLAGSTPYTTPWDARRGLQIGAANLNGQVTNHFPGAIDELRIFDRPVSATEVGRLHRLEGIGAGRTARAVFPLDEPAGGTEVTGRAETQPLKLAGNARLGSTGAAGRALQLDGDGDYAHGVAPHTDTQRPFTVSSWVRLDRLPGQAATIVSQSGKNRPGFELHYSKTYNRWAFGQYSGDVPDATPIRALQPDGTSARVGEWVHLVGVHDAVEQTLTLYVNGAKAGSISQTKPWYSGGRIQVGALSIENAQLIQYFPGQIDDIRLYDRPVSAEEVQQLFRQRPLVKARWKFETATSTTPQTTPDASTTGAGLGLHNGAKLGSGWVDGGLELDGVDDYAATANNVVPVDTSGSFTVSAFAQAAAAPTRPAALISAPGANRSAFEVAYVPSTTPATDGGRWRITTRSADAATATVTEVDNGQFHGPEDWTHLALVYDGFARDLRLYVNGELEQVACVDGDGGAVPDCAERVSHAENVLTYKAAQGLQIGRTKTGTTTWGAHWPGSVSDVWLFQGALGEASIAHLALGVPGRATAVPGND</sequence>
<dbReference type="PANTHER" id="PTHR46943:SF1">
    <property type="entry name" value="PENTRAXIN-RELATED PROTEIN PTX3"/>
    <property type="match status" value="1"/>
</dbReference>
<comment type="caution">
    <text evidence="5">The sequence shown here is derived from an EMBL/GenBank/DDBJ whole genome shotgun (WGS) entry which is preliminary data.</text>
</comment>
<dbReference type="SUPFAM" id="SSF49899">
    <property type="entry name" value="Concanavalin A-like lectins/glucanases"/>
    <property type="match status" value="3"/>
</dbReference>
<evidence type="ECO:0000256" key="2">
    <source>
        <dbReference type="ARBA" id="ARBA00023157"/>
    </source>
</evidence>
<dbReference type="InterPro" id="IPR013320">
    <property type="entry name" value="ConA-like_dom_sf"/>
</dbReference>
<dbReference type="Gene3D" id="2.60.120.200">
    <property type="match status" value="3"/>
</dbReference>
<proteinExistence type="predicted"/>
<name>A0A2S9PZX3_9ACTN</name>